<evidence type="ECO:0000259" key="1">
    <source>
        <dbReference type="SMART" id="SM00382"/>
    </source>
</evidence>
<dbReference type="SMART" id="SM00382">
    <property type="entry name" value="AAA"/>
    <property type="match status" value="1"/>
</dbReference>
<dbReference type="InterPro" id="IPR027417">
    <property type="entry name" value="P-loop_NTPase"/>
</dbReference>
<dbReference type="Proteomes" id="UP001597083">
    <property type="component" value="Unassembled WGS sequence"/>
</dbReference>
<dbReference type="EMBL" id="JBHTIR010003913">
    <property type="protein sequence ID" value="MFD0856019.1"/>
    <property type="molecule type" value="Genomic_DNA"/>
</dbReference>
<dbReference type="Gene3D" id="3.40.50.300">
    <property type="entry name" value="P-loop containing nucleotide triphosphate hydrolases"/>
    <property type="match status" value="1"/>
</dbReference>
<reference evidence="3" key="1">
    <citation type="journal article" date="2019" name="Int. J. Syst. Evol. Microbiol.">
        <title>The Global Catalogue of Microorganisms (GCM) 10K type strain sequencing project: providing services to taxonomists for standard genome sequencing and annotation.</title>
        <authorList>
            <consortium name="The Broad Institute Genomics Platform"/>
            <consortium name="The Broad Institute Genome Sequencing Center for Infectious Disease"/>
            <person name="Wu L."/>
            <person name="Ma J."/>
        </authorList>
    </citation>
    <scope>NUCLEOTIDE SEQUENCE [LARGE SCALE GENOMIC DNA]</scope>
    <source>
        <strain evidence="3">JCM 31696</strain>
    </source>
</reference>
<dbReference type="InterPro" id="IPR003593">
    <property type="entry name" value="AAA+_ATPase"/>
</dbReference>
<organism evidence="2 3">
    <name type="scientific">Actinomadura adrarensis</name>
    <dbReference type="NCBI Taxonomy" id="1819600"/>
    <lineage>
        <taxon>Bacteria</taxon>
        <taxon>Bacillati</taxon>
        <taxon>Actinomycetota</taxon>
        <taxon>Actinomycetes</taxon>
        <taxon>Streptosporangiales</taxon>
        <taxon>Thermomonosporaceae</taxon>
        <taxon>Actinomadura</taxon>
    </lineage>
</organism>
<feature type="domain" description="AAA+ ATPase" evidence="1">
    <location>
        <begin position="33"/>
        <end position="175"/>
    </location>
</feature>
<keyword evidence="3" id="KW-1185">Reference proteome</keyword>
<dbReference type="SUPFAM" id="SSF52540">
    <property type="entry name" value="P-loop containing nucleoside triphosphate hydrolases"/>
    <property type="match status" value="1"/>
</dbReference>
<evidence type="ECO:0000313" key="3">
    <source>
        <dbReference type="Proteomes" id="UP001597083"/>
    </source>
</evidence>
<protein>
    <recommendedName>
        <fullName evidence="1">AAA+ ATPase domain-containing protein</fullName>
    </recommendedName>
</protein>
<name>A0ABW3CNA9_9ACTN</name>
<gene>
    <name evidence="2" type="ORF">ACFQ07_27515</name>
</gene>
<evidence type="ECO:0000313" key="2">
    <source>
        <dbReference type="EMBL" id="MFD0856019.1"/>
    </source>
</evidence>
<sequence>MKTFNVTGPSRPDQHYMLPAEPRLPDVRRPVERGQCFVLHAPRQSGKTTTLAALAAALTSEGQYAAMRFSCESVETAAEDVRRAEQIMLEVIRDAAQGALPPDCRPPDPWPGSVPGTLLVNWLTEWATGCPRPLVLFFDEIDALRGPSLHSILAQLRDGATARRSSRCFPHSIALCGLRDVRDHKTANLAPGRLETSVPFNIVAEAVRLADFTFTDVTELYAQHTEATGRQFTPQAVRRAFEASQGQPWLVNALAGEVICEKGVPVSEPVTEKHIDEAAGRLVAARPGHLNDLVERLHEPQVKRIIEPLVAGTDSTPWSGSGYDDVSYARDLGLLAQGPPLKIANPIYHEVLRRALA</sequence>
<accession>A0ABW3CNA9</accession>
<proteinExistence type="predicted"/>
<comment type="caution">
    <text evidence="2">The sequence shown here is derived from an EMBL/GenBank/DDBJ whole genome shotgun (WGS) entry which is preliminary data.</text>
</comment>